<evidence type="ECO:0000256" key="9">
    <source>
        <dbReference type="ARBA" id="ARBA00023034"/>
    </source>
</evidence>
<evidence type="ECO:0000259" key="14">
    <source>
        <dbReference type="PROSITE" id="PS50003"/>
    </source>
</evidence>
<keyword evidence="7" id="KW-0963">Cytoplasm</keyword>
<dbReference type="Gene3D" id="2.30.29.30">
    <property type="entry name" value="Pleckstrin-homology domain (PH domain)/Phosphotyrosine-binding domain (PTB)"/>
    <property type="match status" value="1"/>
</dbReference>
<dbReference type="Pfam" id="PF01852">
    <property type="entry name" value="START"/>
    <property type="match status" value="1"/>
</dbReference>
<evidence type="ECO:0000256" key="11">
    <source>
        <dbReference type="ARBA" id="ARBA00023055"/>
    </source>
</evidence>
<dbReference type="AlphaFoldDB" id="A0A1D1W2Q1"/>
<feature type="compositionally biased region" description="Low complexity" evidence="13">
    <location>
        <begin position="27"/>
        <end position="40"/>
    </location>
</feature>
<evidence type="ECO:0000256" key="7">
    <source>
        <dbReference type="ARBA" id="ARBA00022490"/>
    </source>
</evidence>
<comment type="caution">
    <text evidence="16">The sequence shown here is derived from an EMBL/GenBank/DDBJ whole genome shotgun (WGS) entry which is preliminary data.</text>
</comment>
<evidence type="ECO:0000313" key="16">
    <source>
        <dbReference type="EMBL" id="GAV07797.1"/>
    </source>
</evidence>
<dbReference type="Proteomes" id="UP000186922">
    <property type="component" value="Unassembled WGS sequence"/>
</dbReference>
<sequence length="705" mass="79678">MPYPGSLNASSDIQLWGRDVKVWQDLSSSPPTSTPAAVPVEGSLPPPTAMNADSSSSPVDRSPCSSEEEEEAGNDASSSKSPNNPLECTGKLYKWTNYFHGWQDRYIVLRNGCLSYYKTPNDQSLGCRGALNIRQAVIQAHEFDVCRFDVTVNENLWYLRAETAEERDRWITALQEHKMILESGYGSESSLRRHGSILSLTSAASLSTASSSSHKTGKALQEKLAEMETFKDILTRQVDTLQTYFDTCAGTLAAHKAETHKLENGAGDFESSDEELDETLRAHDKEHHCHNHMLPHSVPLDVMLQHGHHGPDFKGEAITFRATTTGLLEIVRHCLDLMTQREDCLKRKLEKEVERRKKIDLMYRETTEVVRGLQQQLAKQRLCAGPEYEEGPHSAIKEDEFFDAVETALDKQERELDQRLGASSSPGHPHVHNAKDSNSSMKPQQLSLISPAQADDIWEEIEEVTTEQFKYAFLGVGEGGWQLFNEDGEMKMYKREEEKDGLVVDPLKAQHCVRGFTAHEMCHYFFSPDVRMEWEFTVDNMKVVEKLRDDTLIFHQIHKRVWPAAQRDALFWSHIRKGDLSGSENKENSNNSGDNNSKLVAVNSWIVCNHSVDVPPVPTGKCLRVVLTISLTCQTFVDASVSHLPPEQISRDHITTKIIYCATVNPGGWAPASVLRAVYKREYPKFLKRFTQYVKEQTDNKTVLW</sequence>
<feature type="compositionally biased region" description="Low complexity" evidence="13">
    <location>
        <begin position="53"/>
        <end position="65"/>
    </location>
</feature>
<dbReference type="GO" id="GO:0005783">
    <property type="term" value="C:endoplasmic reticulum"/>
    <property type="evidence" value="ECO:0007669"/>
    <property type="project" value="UniProtKB-SubCell"/>
</dbReference>
<dbReference type="EMBL" id="BDGG01000016">
    <property type="protein sequence ID" value="GAV07797.1"/>
    <property type="molecule type" value="Genomic_DNA"/>
</dbReference>
<dbReference type="Pfam" id="PF00169">
    <property type="entry name" value="PH"/>
    <property type="match status" value="1"/>
</dbReference>
<dbReference type="SMART" id="SM00233">
    <property type="entry name" value="PH"/>
    <property type="match status" value="1"/>
</dbReference>
<reference evidence="16 17" key="1">
    <citation type="journal article" date="2016" name="Nat. Commun.">
        <title>Extremotolerant tardigrade genome and improved radiotolerance of human cultured cells by tardigrade-unique protein.</title>
        <authorList>
            <person name="Hashimoto T."/>
            <person name="Horikawa D.D."/>
            <person name="Saito Y."/>
            <person name="Kuwahara H."/>
            <person name="Kozuka-Hata H."/>
            <person name="Shin-I T."/>
            <person name="Minakuchi Y."/>
            <person name="Ohishi K."/>
            <person name="Motoyama A."/>
            <person name="Aizu T."/>
            <person name="Enomoto A."/>
            <person name="Kondo K."/>
            <person name="Tanaka S."/>
            <person name="Hara Y."/>
            <person name="Koshikawa S."/>
            <person name="Sagara H."/>
            <person name="Miura T."/>
            <person name="Yokobori S."/>
            <person name="Miyagawa K."/>
            <person name="Suzuki Y."/>
            <person name="Kubo T."/>
            <person name="Oyama M."/>
            <person name="Kohara Y."/>
            <person name="Fujiyama A."/>
            <person name="Arakawa K."/>
            <person name="Katayama T."/>
            <person name="Toyoda A."/>
            <person name="Kunieda T."/>
        </authorList>
    </citation>
    <scope>NUCLEOTIDE SEQUENCE [LARGE SCALE GENOMIC DNA]</scope>
    <source>
        <strain evidence="16 17">YOKOZUNA-1</strain>
    </source>
</reference>
<evidence type="ECO:0000256" key="10">
    <source>
        <dbReference type="ARBA" id="ARBA00023054"/>
    </source>
</evidence>
<keyword evidence="17" id="KW-1185">Reference proteome</keyword>
<dbReference type="PROSITE" id="PS50848">
    <property type="entry name" value="START"/>
    <property type="match status" value="1"/>
</dbReference>
<dbReference type="InterPro" id="IPR002913">
    <property type="entry name" value="START_lipid-bd_dom"/>
</dbReference>
<gene>
    <name evidence="16" type="primary">RvY_17595-1</name>
    <name evidence="16" type="synonym">RvY_17595.1</name>
    <name evidence="16" type="ORF">RvY_17595</name>
</gene>
<keyword evidence="11" id="KW-0445">Lipid transport</keyword>
<dbReference type="CDD" id="cd13283">
    <property type="entry name" value="PH_GPBP"/>
    <property type="match status" value="1"/>
</dbReference>
<protein>
    <recommendedName>
        <fullName evidence="5">Ceramide transfer protein</fullName>
    </recommendedName>
    <alternativeName>
        <fullName evidence="12">Collagen type IV alpha-3-binding protein</fullName>
    </alternativeName>
</protein>
<dbReference type="InterPro" id="IPR051213">
    <property type="entry name" value="START_lipid_transfer"/>
</dbReference>
<dbReference type="Gene3D" id="3.30.530.20">
    <property type="match status" value="1"/>
</dbReference>
<evidence type="ECO:0000256" key="2">
    <source>
        <dbReference type="ARBA" id="ARBA00004240"/>
    </source>
</evidence>
<dbReference type="CDD" id="cd08872">
    <property type="entry name" value="START_STARD11-like"/>
    <property type="match status" value="1"/>
</dbReference>
<evidence type="ECO:0000256" key="4">
    <source>
        <dbReference type="ARBA" id="ARBA00004555"/>
    </source>
</evidence>
<evidence type="ECO:0000256" key="8">
    <source>
        <dbReference type="ARBA" id="ARBA00022824"/>
    </source>
</evidence>
<name>A0A1D1W2Q1_RAMVA</name>
<dbReference type="PANTHER" id="PTHR19308">
    <property type="entry name" value="PHOSPHATIDYLCHOLINE TRANSFER PROTEIN"/>
    <property type="match status" value="1"/>
</dbReference>
<dbReference type="GO" id="GO:0035621">
    <property type="term" value="P:ER to Golgi ceramide transport"/>
    <property type="evidence" value="ECO:0007669"/>
    <property type="project" value="TreeGrafter"/>
</dbReference>
<evidence type="ECO:0000256" key="6">
    <source>
        <dbReference type="ARBA" id="ARBA00022448"/>
    </source>
</evidence>
<dbReference type="InterPro" id="IPR011993">
    <property type="entry name" value="PH-like_dom_sf"/>
</dbReference>
<comment type="subcellular location">
    <subcellularLocation>
        <location evidence="3">Cytoplasm</location>
    </subcellularLocation>
    <subcellularLocation>
        <location evidence="2">Endoplasmic reticulum</location>
    </subcellularLocation>
    <subcellularLocation>
        <location evidence="4">Golgi apparatus</location>
    </subcellularLocation>
</comment>
<dbReference type="GO" id="GO:0008289">
    <property type="term" value="F:lipid binding"/>
    <property type="evidence" value="ECO:0007669"/>
    <property type="project" value="InterPro"/>
</dbReference>
<dbReference type="InterPro" id="IPR041952">
    <property type="entry name" value="STARD11_START"/>
</dbReference>
<dbReference type="PANTHER" id="PTHR19308:SF53">
    <property type="entry name" value="CERAMIDE TRANSFER PROTEIN"/>
    <property type="match status" value="1"/>
</dbReference>
<accession>A0A1D1W2Q1</accession>
<feature type="domain" description="PH" evidence="14">
    <location>
        <begin position="85"/>
        <end position="179"/>
    </location>
</feature>
<organism evidence="16 17">
    <name type="scientific">Ramazzottius varieornatus</name>
    <name type="common">Water bear</name>
    <name type="synonym">Tardigrade</name>
    <dbReference type="NCBI Taxonomy" id="947166"/>
    <lineage>
        <taxon>Eukaryota</taxon>
        <taxon>Metazoa</taxon>
        <taxon>Ecdysozoa</taxon>
        <taxon>Tardigrada</taxon>
        <taxon>Eutardigrada</taxon>
        <taxon>Parachela</taxon>
        <taxon>Hypsibioidea</taxon>
        <taxon>Ramazzottiidae</taxon>
        <taxon>Ramazzottius</taxon>
    </lineage>
</organism>
<dbReference type="PROSITE" id="PS50003">
    <property type="entry name" value="PH_DOMAIN"/>
    <property type="match status" value="1"/>
</dbReference>
<evidence type="ECO:0000313" key="17">
    <source>
        <dbReference type="Proteomes" id="UP000186922"/>
    </source>
</evidence>
<proteinExistence type="predicted"/>
<evidence type="ECO:0000256" key="13">
    <source>
        <dbReference type="SAM" id="MobiDB-lite"/>
    </source>
</evidence>
<dbReference type="SUPFAM" id="SSF50729">
    <property type="entry name" value="PH domain-like"/>
    <property type="match status" value="1"/>
</dbReference>
<dbReference type="InterPro" id="IPR001849">
    <property type="entry name" value="PH_domain"/>
</dbReference>
<evidence type="ECO:0000256" key="5">
    <source>
        <dbReference type="ARBA" id="ARBA00021440"/>
    </source>
</evidence>
<dbReference type="GO" id="GO:0005794">
    <property type="term" value="C:Golgi apparatus"/>
    <property type="evidence" value="ECO:0007669"/>
    <property type="project" value="UniProtKB-SubCell"/>
</dbReference>
<evidence type="ECO:0000259" key="15">
    <source>
        <dbReference type="PROSITE" id="PS50848"/>
    </source>
</evidence>
<dbReference type="OrthoDB" id="2344588at2759"/>
<feature type="region of interest" description="Disordered" evidence="13">
    <location>
        <begin position="416"/>
        <end position="446"/>
    </location>
</feature>
<keyword evidence="10" id="KW-0175">Coiled coil</keyword>
<evidence type="ECO:0000256" key="12">
    <source>
        <dbReference type="ARBA" id="ARBA00031527"/>
    </source>
</evidence>
<dbReference type="SMART" id="SM00234">
    <property type="entry name" value="START"/>
    <property type="match status" value="1"/>
</dbReference>
<feature type="domain" description="START" evidence="15">
    <location>
        <begin position="478"/>
        <end position="699"/>
    </location>
</feature>
<evidence type="ECO:0000256" key="3">
    <source>
        <dbReference type="ARBA" id="ARBA00004496"/>
    </source>
</evidence>
<feature type="region of interest" description="Disordered" evidence="13">
    <location>
        <begin position="24"/>
        <end position="83"/>
    </location>
</feature>
<comment type="catalytic activity">
    <reaction evidence="1">
        <text>N-hexadecanoylsphing-4-enine(in) = N-hexadecanoylsphing-4-enine(out)</text>
        <dbReference type="Rhea" id="RHEA:45720"/>
        <dbReference type="ChEBI" id="CHEBI:72959"/>
    </reaction>
</comment>
<feature type="compositionally biased region" description="Polar residues" evidence="13">
    <location>
        <begin position="436"/>
        <end position="446"/>
    </location>
</feature>
<keyword evidence="9" id="KW-0333">Golgi apparatus</keyword>
<keyword evidence="8" id="KW-0256">Endoplasmic reticulum</keyword>
<evidence type="ECO:0000256" key="1">
    <source>
        <dbReference type="ARBA" id="ARBA00000074"/>
    </source>
</evidence>
<dbReference type="SUPFAM" id="SSF55961">
    <property type="entry name" value="Bet v1-like"/>
    <property type="match status" value="1"/>
</dbReference>
<dbReference type="STRING" id="947166.A0A1D1W2Q1"/>
<dbReference type="InterPro" id="IPR023393">
    <property type="entry name" value="START-like_dom_sf"/>
</dbReference>
<keyword evidence="6" id="KW-0813">Transport</keyword>